<dbReference type="EC" id="4.1.2.50" evidence="4"/>
<keyword evidence="12" id="KW-1185">Reference proteome</keyword>
<reference evidence="11 12" key="1">
    <citation type="journal article" date="2024" name="Pathogens">
        <title>Characterization of a Novel Species of Legionella Isolated from a Healthcare Facility: Legionella resiliens sp. nov.</title>
        <authorList>
            <person name="Cristino S."/>
            <person name="Pascale M.R."/>
            <person name="Marino F."/>
            <person name="Derelitto C."/>
            <person name="Salaris S."/>
            <person name="Orsini M."/>
            <person name="Squarzoni S."/>
            <person name="Grottola A."/>
            <person name="Girolamini L."/>
        </authorList>
    </citation>
    <scope>NUCLEOTIDE SEQUENCE [LARGE SCALE GENOMIC DNA]</scope>
    <source>
        <strain evidence="11 12">8cVS16</strain>
    </source>
</reference>
<dbReference type="Gene3D" id="3.30.479.10">
    <property type="entry name" value="6-pyruvoyl tetrahydropterin synthase/QueD"/>
    <property type="match status" value="1"/>
</dbReference>
<evidence type="ECO:0000256" key="5">
    <source>
        <dbReference type="ARBA" id="ARBA00018141"/>
    </source>
</evidence>
<accession>A0ABS8X1K0</accession>
<dbReference type="SUPFAM" id="SSF55620">
    <property type="entry name" value="Tetrahydrobiopterin biosynthesis enzymes-like"/>
    <property type="match status" value="1"/>
</dbReference>
<evidence type="ECO:0000256" key="3">
    <source>
        <dbReference type="ARBA" id="ARBA00008900"/>
    </source>
</evidence>
<proteinExistence type="inferred from homology"/>
<protein>
    <recommendedName>
        <fullName evidence="5">6-carboxy-5,6,7,8-tetrahydropterin synthase</fullName>
        <ecNumber evidence="4">4.1.2.50</ecNumber>
    </recommendedName>
    <alternativeName>
        <fullName evidence="9">Queuosine biosynthesis protein QueD</fullName>
    </alternativeName>
</protein>
<dbReference type="PANTHER" id="PTHR12589">
    <property type="entry name" value="PYRUVOYL TETRAHYDROBIOPTERIN SYNTHASE"/>
    <property type="match status" value="1"/>
</dbReference>
<comment type="caution">
    <text evidence="11">The sequence shown here is derived from an EMBL/GenBank/DDBJ whole genome shotgun (WGS) entry which is preliminary data.</text>
</comment>
<comment type="catalytic activity">
    <reaction evidence="10">
        <text>7,8-dihydroneopterin 3'-triphosphate + H2O = 6-carboxy-5,6,7,8-tetrahydropterin + triphosphate + acetaldehyde + 2 H(+)</text>
        <dbReference type="Rhea" id="RHEA:27966"/>
        <dbReference type="ChEBI" id="CHEBI:15343"/>
        <dbReference type="ChEBI" id="CHEBI:15377"/>
        <dbReference type="ChEBI" id="CHEBI:15378"/>
        <dbReference type="ChEBI" id="CHEBI:18036"/>
        <dbReference type="ChEBI" id="CHEBI:58462"/>
        <dbReference type="ChEBI" id="CHEBI:61032"/>
        <dbReference type="EC" id="4.1.2.50"/>
    </reaction>
</comment>
<dbReference type="Proteomes" id="UP001320170">
    <property type="component" value="Unassembled WGS sequence"/>
</dbReference>
<dbReference type="InterPro" id="IPR007115">
    <property type="entry name" value="6-PTP_synth/QueD"/>
</dbReference>
<name>A0ABS8X1K0_9GAMM</name>
<evidence type="ECO:0000256" key="1">
    <source>
        <dbReference type="ARBA" id="ARBA00001947"/>
    </source>
</evidence>
<evidence type="ECO:0000256" key="9">
    <source>
        <dbReference type="ARBA" id="ARBA00031449"/>
    </source>
</evidence>
<evidence type="ECO:0000313" key="11">
    <source>
        <dbReference type="EMBL" id="MCE3531859.1"/>
    </source>
</evidence>
<keyword evidence="7" id="KW-0862">Zinc</keyword>
<dbReference type="InterPro" id="IPR038418">
    <property type="entry name" value="6-PTP_synth/QueD_sf"/>
</dbReference>
<evidence type="ECO:0000256" key="8">
    <source>
        <dbReference type="ARBA" id="ARBA00023239"/>
    </source>
</evidence>
<evidence type="ECO:0000256" key="10">
    <source>
        <dbReference type="ARBA" id="ARBA00048807"/>
    </source>
</evidence>
<evidence type="ECO:0000313" key="12">
    <source>
        <dbReference type="Proteomes" id="UP001320170"/>
    </source>
</evidence>
<dbReference type="Pfam" id="PF01242">
    <property type="entry name" value="PTPS"/>
    <property type="match status" value="1"/>
</dbReference>
<organism evidence="11 12">
    <name type="scientific">Legionella resiliens</name>
    <dbReference type="NCBI Taxonomy" id="2905958"/>
    <lineage>
        <taxon>Bacteria</taxon>
        <taxon>Pseudomonadati</taxon>
        <taxon>Pseudomonadota</taxon>
        <taxon>Gammaproteobacteria</taxon>
        <taxon>Legionellales</taxon>
        <taxon>Legionellaceae</taxon>
        <taxon>Legionella</taxon>
    </lineage>
</organism>
<comment type="cofactor">
    <cofactor evidence="1">
        <name>Zn(2+)</name>
        <dbReference type="ChEBI" id="CHEBI:29105"/>
    </cofactor>
</comment>
<dbReference type="PANTHER" id="PTHR12589:SF7">
    <property type="entry name" value="6-PYRUVOYL TETRAHYDROBIOPTERIN SYNTHASE"/>
    <property type="match status" value="1"/>
</dbReference>
<comment type="pathway">
    <text evidence="2">Purine metabolism; 7-cyano-7-deazaguanine biosynthesis.</text>
</comment>
<keyword evidence="8" id="KW-0456">Lyase</keyword>
<sequence>MMHHLMLRKNFIAQHFLIGKDFGAENLRHSHHYSFELEIANTELDEFNFLIDIVEVRAHIDQLISYFQDKILNELPEFKNQNPSLELFSKILWQKFNNHIDLPVDSQITIRLWEDDIAQASYRETKCA</sequence>
<evidence type="ECO:0000256" key="2">
    <source>
        <dbReference type="ARBA" id="ARBA00005061"/>
    </source>
</evidence>
<evidence type="ECO:0000256" key="7">
    <source>
        <dbReference type="ARBA" id="ARBA00022833"/>
    </source>
</evidence>
<keyword evidence="6" id="KW-0479">Metal-binding</keyword>
<dbReference type="RefSeq" id="WP_232890546.1">
    <property type="nucleotide sequence ID" value="NZ_JAJSPM010000005.1"/>
</dbReference>
<evidence type="ECO:0000256" key="6">
    <source>
        <dbReference type="ARBA" id="ARBA00022723"/>
    </source>
</evidence>
<comment type="similarity">
    <text evidence="3">Belongs to the PTPS family. QueD subfamily.</text>
</comment>
<dbReference type="EMBL" id="JAJTND010000004">
    <property type="protein sequence ID" value="MCE3531859.1"/>
    <property type="molecule type" value="Genomic_DNA"/>
</dbReference>
<gene>
    <name evidence="11" type="ORF">LXO92_05665</name>
</gene>
<evidence type="ECO:0000256" key="4">
    <source>
        <dbReference type="ARBA" id="ARBA00012982"/>
    </source>
</evidence>